<evidence type="ECO:0000313" key="3">
    <source>
        <dbReference type="Proteomes" id="UP000001194"/>
    </source>
</evidence>
<protein>
    <submittedName>
        <fullName evidence="2">Predicted protein</fullName>
    </submittedName>
</protein>
<evidence type="ECO:0000313" key="2">
    <source>
        <dbReference type="EMBL" id="EDR14517.1"/>
    </source>
</evidence>
<accession>B0CTM2</accession>
<evidence type="ECO:0000256" key="1">
    <source>
        <dbReference type="SAM" id="SignalP"/>
    </source>
</evidence>
<feature type="signal peptide" evidence="1">
    <location>
        <begin position="1"/>
        <end position="18"/>
    </location>
</feature>
<dbReference type="OrthoDB" id="3361196at2759"/>
<proteinExistence type="predicted"/>
<dbReference type="HOGENOM" id="CLU_114237_0_0_1"/>
<dbReference type="InParanoid" id="B0CTM2"/>
<dbReference type="KEGG" id="lbc:LACBIDRAFT_305182"/>
<organism evidence="3">
    <name type="scientific">Laccaria bicolor (strain S238N-H82 / ATCC MYA-4686)</name>
    <name type="common">Bicoloured deceiver</name>
    <name type="synonym">Laccaria laccata var. bicolor</name>
    <dbReference type="NCBI Taxonomy" id="486041"/>
    <lineage>
        <taxon>Eukaryota</taxon>
        <taxon>Fungi</taxon>
        <taxon>Dikarya</taxon>
        <taxon>Basidiomycota</taxon>
        <taxon>Agaricomycotina</taxon>
        <taxon>Agaricomycetes</taxon>
        <taxon>Agaricomycetidae</taxon>
        <taxon>Agaricales</taxon>
        <taxon>Agaricineae</taxon>
        <taxon>Hydnangiaceae</taxon>
        <taxon>Laccaria</taxon>
    </lineage>
</organism>
<dbReference type="AlphaFoldDB" id="B0CTM2"/>
<dbReference type="Proteomes" id="UP000001194">
    <property type="component" value="Unassembled WGS sequence"/>
</dbReference>
<sequence length="188" mass="20087">MMLRFLTFFVLFISLSLSAFSSPAPLVDYSLTLERRTQPYFPDTPASCPICAKDYPSIQSCAEAAPVLANFSMVIFNPGAFISVIKCACLDTFQAVFPQCVDCFVKTGQDDVIISPDLPAVVSGVRKICAIESTLLGNVTATNNASAHATSTSTSSSTARFLERRDSVTLGRTVAIIGVAFFMGCLGL</sequence>
<keyword evidence="1" id="KW-0732">Signal</keyword>
<name>B0CTM2_LACBS</name>
<gene>
    <name evidence="2" type="ORF">LACBIDRAFT_305182</name>
</gene>
<feature type="chain" id="PRO_5002746959" evidence="1">
    <location>
        <begin position="19"/>
        <end position="188"/>
    </location>
</feature>
<dbReference type="EMBL" id="DS547092">
    <property type="protein sequence ID" value="EDR14517.1"/>
    <property type="molecule type" value="Genomic_DNA"/>
</dbReference>
<reference evidence="2 3" key="1">
    <citation type="journal article" date="2008" name="Nature">
        <title>The genome of Laccaria bicolor provides insights into mycorrhizal symbiosis.</title>
        <authorList>
            <person name="Martin F."/>
            <person name="Aerts A."/>
            <person name="Ahren D."/>
            <person name="Brun A."/>
            <person name="Danchin E.G.J."/>
            <person name="Duchaussoy F."/>
            <person name="Gibon J."/>
            <person name="Kohler A."/>
            <person name="Lindquist E."/>
            <person name="Pereda V."/>
            <person name="Salamov A."/>
            <person name="Shapiro H.J."/>
            <person name="Wuyts J."/>
            <person name="Blaudez D."/>
            <person name="Buee M."/>
            <person name="Brokstein P."/>
            <person name="Canbaeck B."/>
            <person name="Cohen D."/>
            <person name="Courty P.E."/>
            <person name="Coutinho P.M."/>
            <person name="Delaruelle C."/>
            <person name="Detter J.C."/>
            <person name="Deveau A."/>
            <person name="DiFazio S."/>
            <person name="Duplessis S."/>
            <person name="Fraissinet-Tachet L."/>
            <person name="Lucic E."/>
            <person name="Frey-Klett P."/>
            <person name="Fourrey C."/>
            <person name="Feussner I."/>
            <person name="Gay G."/>
            <person name="Grimwood J."/>
            <person name="Hoegger P.J."/>
            <person name="Jain P."/>
            <person name="Kilaru S."/>
            <person name="Labbe J."/>
            <person name="Lin Y.C."/>
            <person name="Legue V."/>
            <person name="Le Tacon F."/>
            <person name="Marmeisse R."/>
            <person name="Melayah D."/>
            <person name="Montanini B."/>
            <person name="Muratet M."/>
            <person name="Nehls U."/>
            <person name="Niculita-Hirzel H."/>
            <person name="Oudot-Le Secq M.P."/>
            <person name="Peter M."/>
            <person name="Quesneville H."/>
            <person name="Rajashekar B."/>
            <person name="Reich M."/>
            <person name="Rouhier N."/>
            <person name="Schmutz J."/>
            <person name="Yin T."/>
            <person name="Chalot M."/>
            <person name="Henrissat B."/>
            <person name="Kuees U."/>
            <person name="Lucas S."/>
            <person name="Van de Peer Y."/>
            <person name="Podila G.K."/>
            <person name="Polle A."/>
            <person name="Pukkila P.J."/>
            <person name="Richardson P.M."/>
            <person name="Rouze P."/>
            <person name="Sanders I.R."/>
            <person name="Stajich J.E."/>
            <person name="Tunlid A."/>
            <person name="Tuskan G."/>
            <person name="Grigoriev I.V."/>
        </authorList>
    </citation>
    <scope>NUCLEOTIDE SEQUENCE [LARGE SCALE GENOMIC DNA]</scope>
    <source>
        <strain evidence="3">S238N-H82 / ATCC MYA-4686</strain>
    </source>
</reference>
<dbReference type="GeneID" id="6070237"/>
<keyword evidence="3" id="KW-1185">Reference proteome</keyword>
<dbReference type="RefSeq" id="XP_001875076.1">
    <property type="nucleotide sequence ID" value="XM_001875041.1"/>
</dbReference>